<proteinExistence type="inferred from homology"/>
<dbReference type="PANTHER" id="PTHR20883">
    <property type="entry name" value="PHYTANOYL-COA DIOXYGENASE DOMAIN CONTAINING 1"/>
    <property type="match status" value="1"/>
</dbReference>
<evidence type="ECO:0000256" key="4">
    <source>
        <dbReference type="ARBA" id="ARBA00023004"/>
    </source>
</evidence>
<keyword evidence="4" id="KW-0408">Iron</keyword>
<name>A0A6A5RFS2_9PLEO</name>
<dbReference type="InterPro" id="IPR008775">
    <property type="entry name" value="Phytyl_CoA_dOase-like"/>
</dbReference>
<dbReference type="Proteomes" id="UP000800082">
    <property type="component" value="Unassembled WGS sequence"/>
</dbReference>
<sequence length="315" mass="35224">MSKLSSPNADFWSAQPKNNLLINKQVGADTRLAKKNTNPQFHKYIEHTIENGYVIIEGAFTEAEVEEAKDELYSLSKSPNVAGPASVGGRNMFEGLNTRRIYALLNKSRVFDKFPLHPAVVALNDYFLDPGWLLHTMHSIDIQPGENPQTLHHDDGSVTLPRPHKPLGSAIMVALDPYTEDNGATVVVPKSHTWGTEPIPTRDQAVPVIMPKGSLVYFLGTLWHGGGHNRSSKERRALTVQYCQPWIRPFENQFVCVDWEKLDDIPSKLVDIMGYQVGAPFLGFADGTSPRKVVNRYLKRKAEELAEARRGEAKL</sequence>
<comment type="cofactor">
    <cofactor evidence="1">
        <name>Fe cation</name>
        <dbReference type="ChEBI" id="CHEBI:24875"/>
    </cofactor>
</comment>
<keyword evidence="6" id="KW-1185">Reference proteome</keyword>
<dbReference type="EMBL" id="ML978978">
    <property type="protein sequence ID" value="KAF1926319.1"/>
    <property type="molecule type" value="Genomic_DNA"/>
</dbReference>
<dbReference type="OrthoDB" id="445007at2759"/>
<dbReference type="PANTHER" id="PTHR20883:SF15">
    <property type="entry name" value="PHYTANOYL-COA DIOXYGENASE DOMAIN-CONTAINING PROTEIN 1"/>
    <property type="match status" value="1"/>
</dbReference>
<accession>A0A6A5RFS2</accession>
<keyword evidence="5" id="KW-0560">Oxidoreductase</keyword>
<evidence type="ECO:0000256" key="2">
    <source>
        <dbReference type="ARBA" id="ARBA00005830"/>
    </source>
</evidence>
<organism evidence="5 6">
    <name type="scientific">Didymella exigua CBS 183.55</name>
    <dbReference type="NCBI Taxonomy" id="1150837"/>
    <lineage>
        <taxon>Eukaryota</taxon>
        <taxon>Fungi</taxon>
        <taxon>Dikarya</taxon>
        <taxon>Ascomycota</taxon>
        <taxon>Pezizomycotina</taxon>
        <taxon>Dothideomycetes</taxon>
        <taxon>Pleosporomycetidae</taxon>
        <taxon>Pleosporales</taxon>
        <taxon>Pleosporineae</taxon>
        <taxon>Didymellaceae</taxon>
        <taxon>Didymella</taxon>
    </lineage>
</organism>
<evidence type="ECO:0000256" key="3">
    <source>
        <dbReference type="ARBA" id="ARBA00022723"/>
    </source>
</evidence>
<dbReference type="Gene3D" id="2.60.120.620">
    <property type="entry name" value="q2cbj1_9rhob like domain"/>
    <property type="match status" value="1"/>
</dbReference>
<keyword evidence="3" id="KW-0479">Metal-binding</keyword>
<dbReference type="Pfam" id="PF05721">
    <property type="entry name" value="PhyH"/>
    <property type="match status" value="1"/>
</dbReference>
<reference evidence="5" key="1">
    <citation type="journal article" date="2020" name="Stud. Mycol.">
        <title>101 Dothideomycetes genomes: a test case for predicting lifestyles and emergence of pathogens.</title>
        <authorList>
            <person name="Haridas S."/>
            <person name="Albert R."/>
            <person name="Binder M."/>
            <person name="Bloem J."/>
            <person name="Labutti K."/>
            <person name="Salamov A."/>
            <person name="Andreopoulos B."/>
            <person name="Baker S."/>
            <person name="Barry K."/>
            <person name="Bills G."/>
            <person name="Bluhm B."/>
            <person name="Cannon C."/>
            <person name="Castanera R."/>
            <person name="Culley D."/>
            <person name="Daum C."/>
            <person name="Ezra D."/>
            <person name="Gonzalez J."/>
            <person name="Henrissat B."/>
            <person name="Kuo A."/>
            <person name="Liang C."/>
            <person name="Lipzen A."/>
            <person name="Lutzoni F."/>
            <person name="Magnuson J."/>
            <person name="Mondo S."/>
            <person name="Nolan M."/>
            <person name="Ohm R."/>
            <person name="Pangilinan J."/>
            <person name="Park H.-J."/>
            <person name="Ramirez L."/>
            <person name="Alfaro M."/>
            <person name="Sun H."/>
            <person name="Tritt A."/>
            <person name="Yoshinaga Y."/>
            <person name="Zwiers L.-H."/>
            <person name="Turgeon B."/>
            <person name="Goodwin S."/>
            <person name="Spatafora J."/>
            <person name="Crous P."/>
            <person name="Grigoriev I."/>
        </authorList>
    </citation>
    <scope>NUCLEOTIDE SEQUENCE</scope>
    <source>
        <strain evidence="5">CBS 183.55</strain>
    </source>
</reference>
<comment type="similarity">
    <text evidence="2">Belongs to the PhyH family.</text>
</comment>
<dbReference type="GeneID" id="54351002"/>
<evidence type="ECO:0000313" key="5">
    <source>
        <dbReference type="EMBL" id="KAF1926319.1"/>
    </source>
</evidence>
<dbReference type="GO" id="GO:0051213">
    <property type="term" value="F:dioxygenase activity"/>
    <property type="evidence" value="ECO:0007669"/>
    <property type="project" value="UniProtKB-KW"/>
</dbReference>
<keyword evidence="5" id="KW-0223">Dioxygenase</keyword>
<dbReference type="RefSeq" id="XP_033446571.1">
    <property type="nucleotide sequence ID" value="XM_033593334.1"/>
</dbReference>
<dbReference type="AlphaFoldDB" id="A0A6A5RFS2"/>
<dbReference type="GO" id="GO:0046872">
    <property type="term" value="F:metal ion binding"/>
    <property type="evidence" value="ECO:0007669"/>
    <property type="project" value="UniProtKB-KW"/>
</dbReference>
<protein>
    <submittedName>
        <fullName evidence="5">Phytanoyl-CoA dioxygenase family protein</fullName>
    </submittedName>
</protein>
<dbReference type="SUPFAM" id="SSF51197">
    <property type="entry name" value="Clavaminate synthase-like"/>
    <property type="match status" value="1"/>
</dbReference>
<evidence type="ECO:0000313" key="6">
    <source>
        <dbReference type="Proteomes" id="UP000800082"/>
    </source>
</evidence>
<evidence type="ECO:0000256" key="1">
    <source>
        <dbReference type="ARBA" id="ARBA00001962"/>
    </source>
</evidence>
<gene>
    <name evidence="5" type="ORF">M421DRAFT_423011</name>
</gene>